<dbReference type="EMBL" id="GBXM01053512">
    <property type="protein sequence ID" value="JAH55065.1"/>
    <property type="molecule type" value="Transcribed_RNA"/>
</dbReference>
<protein>
    <submittedName>
        <fullName evidence="1">Uncharacterized protein</fullName>
    </submittedName>
</protein>
<organism evidence="1">
    <name type="scientific">Anguilla anguilla</name>
    <name type="common">European freshwater eel</name>
    <name type="synonym">Muraena anguilla</name>
    <dbReference type="NCBI Taxonomy" id="7936"/>
    <lineage>
        <taxon>Eukaryota</taxon>
        <taxon>Metazoa</taxon>
        <taxon>Chordata</taxon>
        <taxon>Craniata</taxon>
        <taxon>Vertebrata</taxon>
        <taxon>Euteleostomi</taxon>
        <taxon>Actinopterygii</taxon>
        <taxon>Neopterygii</taxon>
        <taxon>Teleostei</taxon>
        <taxon>Anguilliformes</taxon>
        <taxon>Anguillidae</taxon>
        <taxon>Anguilla</taxon>
    </lineage>
</organism>
<proteinExistence type="predicted"/>
<reference evidence="1" key="1">
    <citation type="submission" date="2014-11" db="EMBL/GenBank/DDBJ databases">
        <authorList>
            <person name="Amaro Gonzalez C."/>
        </authorList>
    </citation>
    <scope>NUCLEOTIDE SEQUENCE</scope>
</reference>
<reference evidence="1" key="2">
    <citation type="journal article" date="2015" name="Fish Shellfish Immunol.">
        <title>Early steps in the European eel (Anguilla anguilla)-Vibrio vulnificus interaction in the gills: Role of the RtxA13 toxin.</title>
        <authorList>
            <person name="Callol A."/>
            <person name="Pajuelo D."/>
            <person name="Ebbesson L."/>
            <person name="Teles M."/>
            <person name="MacKenzie S."/>
            <person name="Amaro C."/>
        </authorList>
    </citation>
    <scope>NUCLEOTIDE SEQUENCE</scope>
</reference>
<accession>A0A0E9TQA0</accession>
<sequence length="26" mass="3201">MLMLSLFFVFSQIHCAVRFMDILKFY</sequence>
<name>A0A0E9TQA0_ANGAN</name>
<dbReference type="AlphaFoldDB" id="A0A0E9TQA0"/>
<evidence type="ECO:0000313" key="1">
    <source>
        <dbReference type="EMBL" id="JAH55065.1"/>
    </source>
</evidence>